<keyword evidence="8" id="KW-0539">Nucleus</keyword>
<organism evidence="12 13">
    <name type="scientific">Pichia sorbitophila (strain ATCC MYA-4447 / BCRC 22081 / CBS 7064 / NBRC 10061 / NRRL Y-12695)</name>
    <name type="common">Hybrid yeast</name>
    <dbReference type="NCBI Taxonomy" id="559304"/>
    <lineage>
        <taxon>Eukaryota</taxon>
        <taxon>Fungi</taxon>
        <taxon>Dikarya</taxon>
        <taxon>Ascomycota</taxon>
        <taxon>Saccharomycotina</taxon>
        <taxon>Pichiomycetes</taxon>
        <taxon>Debaryomycetaceae</taxon>
        <taxon>Millerozyma</taxon>
    </lineage>
</organism>
<dbReference type="OMA" id="VWETEQQ"/>
<feature type="region of interest" description="Disordered" evidence="10">
    <location>
        <begin position="115"/>
        <end position="229"/>
    </location>
</feature>
<evidence type="ECO:0000256" key="4">
    <source>
        <dbReference type="ARBA" id="ARBA00022664"/>
    </source>
</evidence>
<accession>G8Y4C7</accession>
<sequence>MPGNLNLKKSWHPGLIKNQKKIWEQEQSALDEHLKIKAKNEELKAEREKQELIRLQYGESESAPLEAKRELNKLGWMYDDNKPKEEGFNEVEDEFLLGKRKVESMLSGNQALEVAEKSRFETIIDNPKRTPGADINDDPLLKIKSVQAKKSRHRHRDTRVTHGKDKGSNRDRSPSRGESKHKVSRDSSVPDGRHKSRNHSKRDVPSYKNSRDEKKSTKMTKDARSIINY</sequence>
<evidence type="ECO:0000256" key="1">
    <source>
        <dbReference type="ARBA" id="ARBA00004123"/>
    </source>
</evidence>
<gene>
    <name evidence="12" type="primary">Piso0_005150</name>
    <name evidence="12" type="ORF">GNLVRS01_PISO0M08724g</name>
</gene>
<feature type="domain" description="CBF1-interacting co-repressor CIR N-terminal" evidence="11">
    <location>
        <begin position="10"/>
        <end position="46"/>
    </location>
</feature>
<dbReference type="PANTHER" id="PTHR16196">
    <property type="entry name" value="CELL CYCLE CONTROL PROTEIN CWF25"/>
    <property type="match status" value="1"/>
</dbReference>
<feature type="compositionally biased region" description="Basic and acidic residues" evidence="10">
    <location>
        <begin position="201"/>
        <end position="229"/>
    </location>
</feature>
<evidence type="ECO:0000256" key="5">
    <source>
        <dbReference type="ARBA" id="ARBA00022728"/>
    </source>
</evidence>
<keyword evidence="5" id="KW-0747">Spliceosome</keyword>
<dbReference type="Proteomes" id="UP000005222">
    <property type="component" value="Chromosome M"/>
</dbReference>
<reference evidence="12 13" key="1">
    <citation type="journal article" date="2012" name="G3 (Bethesda)">
        <title>Pichia sorbitophila, an interspecies yeast hybrid reveals early steps of genome resolution following polyploidization.</title>
        <authorList>
            <person name="Leh Louis V."/>
            <person name="Despons L."/>
            <person name="Friedrich A."/>
            <person name="Martin T."/>
            <person name="Durrens P."/>
            <person name="Casaregola S."/>
            <person name="Neuveglise C."/>
            <person name="Fairhead C."/>
            <person name="Marck C."/>
            <person name="Cruz J.A."/>
            <person name="Straub M.L."/>
            <person name="Kugler V."/>
            <person name="Sacerdot C."/>
            <person name="Uzunov Z."/>
            <person name="Thierry A."/>
            <person name="Weiss S."/>
            <person name="Bleykasten C."/>
            <person name="De Montigny J."/>
            <person name="Jacques N."/>
            <person name="Jung P."/>
            <person name="Lemaire M."/>
            <person name="Mallet S."/>
            <person name="Morel G."/>
            <person name="Richard G.F."/>
            <person name="Sarkar A."/>
            <person name="Savel G."/>
            <person name="Schacherer J."/>
            <person name="Seret M.L."/>
            <person name="Talla E."/>
            <person name="Samson G."/>
            <person name="Jubin C."/>
            <person name="Poulain J."/>
            <person name="Vacherie B."/>
            <person name="Barbe V."/>
            <person name="Pelletier E."/>
            <person name="Sherman D.J."/>
            <person name="Westhof E."/>
            <person name="Weissenbach J."/>
            <person name="Baret P.V."/>
            <person name="Wincker P."/>
            <person name="Gaillardin C."/>
            <person name="Dujon B."/>
            <person name="Souciet J.L."/>
        </authorList>
    </citation>
    <scope>NUCLEOTIDE SEQUENCE [LARGE SCALE GENOMIC DNA]</scope>
    <source>
        <strain evidence="13">ATCC MYA-4447 / BCRC 22081 / CBS 7064 / NBRC 10061 / NRRL Y-12695</strain>
    </source>
</reference>
<dbReference type="Pfam" id="PF10197">
    <property type="entry name" value="Cir_N"/>
    <property type="match status" value="1"/>
</dbReference>
<keyword evidence="6 9" id="KW-0175">Coiled coil</keyword>
<feature type="compositionally biased region" description="Basic and acidic residues" evidence="10">
    <location>
        <begin position="158"/>
        <end position="185"/>
    </location>
</feature>
<dbReference type="AlphaFoldDB" id="G8Y4C7"/>
<keyword evidence="7" id="KW-0508">mRNA splicing</keyword>
<evidence type="ECO:0000256" key="8">
    <source>
        <dbReference type="ARBA" id="ARBA00023242"/>
    </source>
</evidence>
<dbReference type="InterPro" id="IPR022209">
    <property type="entry name" value="CWC25"/>
</dbReference>
<keyword evidence="4" id="KW-0507">mRNA processing</keyword>
<feature type="compositionally biased region" description="Basic and acidic residues" evidence="10">
    <location>
        <begin position="115"/>
        <end position="128"/>
    </location>
</feature>
<proteinExistence type="inferred from homology"/>
<feature type="coiled-coil region" evidence="9">
    <location>
        <begin position="26"/>
        <end position="55"/>
    </location>
</feature>
<name>G8Y4C7_PICSO</name>
<dbReference type="SMART" id="SM01083">
    <property type="entry name" value="Cir_N"/>
    <property type="match status" value="1"/>
</dbReference>
<evidence type="ECO:0000256" key="2">
    <source>
        <dbReference type="ARBA" id="ARBA00006695"/>
    </source>
</evidence>
<comment type="similarity">
    <text evidence="2">Belongs to the CWC25 family.</text>
</comment>
<dbReference type="HOGENOM" id="CLU_025093_3_0_1"/>
<evidence type="ECO:0000256" key="7">
    <source>
        <dbReference type="ARBA" id="ARBA00023187"/>
    </source>
</evidence>
<dbReference type="GO" id="GO:0000398">
    <property type="term" value="P:mRNA splicing, via spliceosome"/>
    <property type="evidence" value="ECO:0007669"/>
    <property type="project" value="TreeGrafter"/>
</dbReference>
<evidence type="ECO:0000256" key="9">
    <source>
        <dbReference type="SAM" id="Coils"/>
    </source>
</evidence>
<evidence type="ECO:0000256" key="3">
    <source>
        <dbReference type="ARBA" id="ARBA00020646"/>
    </source>
</evidence>
<evidence type="ECO:0000259" key="11">
    <source>
        <dbReference type="SMART" id="SM01083"/>
    </source>
</evidence>
<dbReference type="OrthoDB" id="21123at2759"/>
<keyword evidence="13" id="KW-1185">Reference proteome</keyword>
<comment type="subcellular location">
    <subcellularLocation>
        <location evidence="1">Nucleus</location>
    </subcellularLocation>
</comment>
<dbReference type="FunCoup" id="G8Y4C7">
    <property type="interactions" value="105"/>
</dbReference>
<dbReference type="InParanoid" id="G8Y4C7"/>
<dbReference type="eggNOG" id="KOG3869">
    <property type="taxonomic scope" value="Eukaryota"/>
</dbReference>
<protein>
    <recommendedName>
        <fullName evidence="3">Pre-mRNA-splicing factor CWC25</fullName>
    </recommendedName>
</protein>
<dbReference type="EMBL" id="FO082047">
    <property type="protein sequence ID" value="CCE85545.1"/>
    <property type="molecule type" value="Genomic_DNA"/>
</dbReference>
<evidence type="ECO:0000256" key="6">
    <source>
        <dbReference type="ARBA" id="ARBA00023054"/>
    </source>
</evidence>
<evidence type="ECO:0000313" key="12">
    <source>
        <dbReference type="EMBL" id="CCE85545.1"/>
    </source>
</evidence>
<evidence type="ECO:0000256" key="10">
    <source>
        <dbReference type="SAM" id="MobiDB-lite"/>
    </source>
</evidence>
<dbReference type="Pfam" id="PF12542">
    <property type="entry name" value="CWC25"/>
    <property type="match status" value="1"/>
</dbReference>
<feature type="compositionally biased region" description="Basic residues" evidence="10">
    <location>
        <begin position="147"/>
        <end position="157"/>
    </location>
</feature>
<evidence type="ECO:0000313" key="13">
    <source>
        <dbReference type="Proteomes" id="UP000005222"/>
    </source>
</evidence>
<dbReference type="InterPro" id="IPR019339">
    <property type="entry name" value="CIR_N_dom"/>
</dbReference>
<dbReference type="PANTHER" id="PTHR16196:SF0">
    <property type="entry name" value="PRE-MRNA-SPLICING FACTOR CWC25 HOMOLOG"/>
    <property type="match status" value="1"/>
</dbReference>
<dbReference type="GO" id="GO:0005684">
    <property type="term" value="C:U2-type spliceosomal complex"/>
    <property type="evidence" value="ECO:0007669"/>
    <property type="project" value="TreeGrafter"/>
</dbReference>
<dbReference type="InterPro" id="IPR051376">
    <property type="entry name" value="CWC25_splicing_factor"/>
</dbReference>
<dbReference type="STRING" id="559304.G8Y4C7"/>